<accession>A0A329QYM2</accession>
<gene>
    <name evidence="5" type="primary">msrB</name>
    <name evidence="5" type="ORF">DPM12_04835</name>
</gene>
<protein>
    <recommendedName>
        <fullName evidence="1">peptide-methionine (R)-S-oxide reductase</fullName>
        <ecNumber evidence="1">1.8.4.12</ecNumber>
    </recommendedName>
</protein>
<name>A0A329QYM2_9ACTN</name>
<dbReference type="NCBIfam" id="TIGR00357">
    <property type="entry name" value="peptide-methionine (R)-S-oxide reductase MsrB"/>
    <property type="match status" value="1"/>
</dbReference>
<dbReference type="InterPro" id="IPR028427">
    <property type="entry name" value="Met_Sox_Rdtase_MsrB"/>
</dbReference>
<dbReference type="InterPro" id="IPR011057">
    <property type="entry name" value="Mss4-like_sf"/>
</dbReference>
<dbReference type="EMBL" id="QMIG01000003">
    <property type="protein sequence ID" value="RAW17361.1"/>
    <property type="molecule type" value="Genomic_DNA"/>
</dbReference>
<dbReference type="Proteomes" id="UP000250462">
    <property type="component" value="Unassembled WGS sequence"/>
</dbReference>
<evidence type="ECO:0000256" key="1">
    <source>
        <dbReference type="ARBA" id="ARBA00012499"/>
    </source>
</evidence>
<dbReference type="GO" id="GO:0030091">
    <property type="term" value="P:protein repair"/>
    <property type="evidence" value="ECO:0007669"/>
    <property type="project" value="InterPro"/>
</dbReference>
<evidence type="ECO:0000313" key="5">
    <source>
        <dbReference type="EMBL" id="RAW17361.1"/>
    </source>
</evidence>
<keyword evidence="2 5" id="KW-0560">Oxidoreductase</keyword>
<dbReference type="GO" id="GO:0006979">
    <property type="term" value="P:response to oxidative stress"/>
    <property type="evidence" value="ECO:0007669"/>
    <property type="project" value="InterPro"/>
</dbReference>
<sequence length="134" mass="15244">MSYEVEKSDAEWRAQLSADEYYVLRQAGTEAPGSSPLEHLDDGSYIYQCRACGAELFHSETKFNARCGWPTFYAPLAEDRVEYHEDRSMGQVRTEVRCARCGSHLGHVFRGEGFPTPTDERYCINGVALRRVEP</sequence>
<dbReference type="GO" id="GO:0005737">
    <property type="term" value="C:cytoplasm"/>
    <property type="evidence" value="ECO:0007669"/>
    <property type="project" value="TreeGrafter"/>
</dbReference>
<dbReference type="SUPFAM" id="SSF51316">
    <property type="entry name" value="Mss4-like"/>
    <property type="match status" value="1"/>
</dbReference>
<organism evidence="5 6">
    <name type="scientific">Phytoactinopolyspora halophila</name>
    <dbReference type="NCBI Taxonomy" id="1981511"/>
    <lineage>
        <taxon>Bacteria</taxon>
        <taxon>Bacillati</taxon>
        <taxon>Actinomycetota</taxon>
        <taxon>Actinomycetes</taxon>
        <taxon>Jiangellales</taxon>
        <taxon>Jiangellaceae</taxon>
        <taxon>Phytoactinopolyspora</taxon>
    </lineage>
</organism>
<dbReference type="EC" id="1.8.4.12" evidence="1"/>
<dbReference type="Gene3D" id="2.170.150.20">
    <property type="entry name" value="Peptide methionine sulfoxide reductase"/>
    <property type="match status" value="1"/>
</dbReference>
<dbReference type="AlphaFoldDB" id="A0A329QYM2"/>
<dbReference type="PANTHER" id="PTHR10173:SF52">
    <property type="entry name" value="METHIONINE-R-SULFOXIDE REDUCTASE B1"/>
    <property type="match status" value="1"/>
</dbReference>
<evidence type="ECO:0000256" key="2">
    <source>
        <dbReference type="ARBA" id="ARBA00023002"/>
    </source>
</evidence>
<comment type="caution">
    <text evidence="5">The sequence shown here is derived from an EMBL/GenBank/DDBJ whole genome shotgun (WGS) entry which is preliminary data.</text>
</comment>
<evidence type="ECO:0000313" key="6">
    <source>
        <dbReference type="Proteomes" id="UP000250462"/>
    </source>
</evidence>
<evidence type="ECO:0000256" key="3">
    <source>
        <dbReference type="ARBA" id="ARBA00048488"/>
    </source>
</evidence>
<reference evidence="5 6" key="1">
    <citation type="submission" date="2018-06" db="EMBL/GenBank/DDBJ databases">
        <title>Phytoactinopolyspora halophila sp. nov., a novel halophilic actinomycete isolated from a saline soil in China.</title>
        <authorList>
            <person name="Tang S.-K."/>
        </authorList>
    </citation>
    <scope>NUCLEOTIDE SEQUENCE [LARGE SCALE GENOMIC DNA]</scope>
    <source>
        <strain evidence="5 6">YIM 96934</strain>
    </source>
</reference>
<dbReference type="RefSeq" id="WP_112257179.1">
    <property type="nucleotide sequence ID" value="NZ_QMIG01000003.1"/>
</dbReference>
<feature type="domain" description="MsrB" evidence="4">
    <location>
        <begin position="9"/>
        <end position="134"/>
    </location>
</feature>
<dbReference type="PANTHER" id="PTHR10173">
    <property type="entry name" value="METHIONINE SULFOXIDE REDUCTASE"/>
    <property type="match status" value="1"/>
</dbReference>
<evidence type="ECO:0000259" key="4">
    <source>
        <dbReference type="PROSITE" id="PS51790"/>
    </source>
</evidence>
<keyword evidence="6" id="KW-1185">Reference proteome</keyword>
<dbReference type="GO" id="GO:0033743">
    <property type="term" value="F:peptide-methionine (R)-S-oxide reductase activity"/>
    <property type="evidence" value="ECO:0007669"/>
    <property type="project" value="UniProtKB-EC"/>
</dbReference>
<dbReference type="OrthoDB" id="9785497at2"/>
<proteinExistence type="predicted"/>
<comment type="catalytic activity">
    <reaction evidence="3">
        <text>L-methionyl-[protein] + [thioredoxin]-disulfide + H2O = L-methionyl-(R)-S-oxide-[protein] + [thioredoxin]-dithiol</text>
        <dbReference type="Rhea" id="RHEA:24164"/>
        <dbReference type="Rhea" id="RHEA-COMP:10698"/>
        <dbReference type="Rhea" id="RHEA-COMP:10700"/>
        <dbReference type="Rhea" id="RHEA-COMP:12313"/>
        <dbReference type="Rhea" id="RHEA-COMP:12314"/>
        <dbReference type="ChEBI" id="CHEBI:15377"/>
        <dbReference type="ChEBI" id="CHEBI:16044"/>
        <dbReference type="ChEBI" id="CHEBI:29950"/>
        <dbReference type="ChEBI" id="CHEBI:45764"/>
        <dbReference type="ChEBI" id="CHEBI:50058"/>
        <dbReference type="EC" id="1.8.4.12"/>
    </reaction>
</comment>
<dbReference type="InterPro" id="IPR002579">
    <property type="entry name" value="Met_Sox_Rdtase_MsrB_dom"/>
</dbReference>
<dbReference type="PROSITE" id="PS51790">
    <property type="entry name" value="MSRB"/>
    <property type="match status" value="1"/>
</dbReference>
<dbReference type="Pfam" id="PF01641">
    <property type="entry name" value="SelR"/>
    <property type="match status" value="1"/>
</dbReference>